<gene>
    <name evidence="1" type="ORF">JWJ88_13710</name>
</gene>
<dbReference type="EMBL" id="CP070371">
    <property type="protein sequence ID" value="QRZ15404.1"/>
    <property type="molecule type" value="Genomic_DNA"/>
</dbReference>
<keyword evidence="2" id="KW-1185">Reference proteome</keyword>
<name>A0ABX7JP13_9RHOB</name>
<evidence type="ECO:0000313" key="2">
    <source>
        <dbReference type="Proteomes" id="UP000663629"/>
    </source>
</evidence>
<dbReference type="Proteomes" id="UP000663629">
    <property type="component" value="Chromosome 2"/>
</dbReference>
<protein>
    <submittedName>
        <fullName evidence="1">Transcriptional regulator</fullName>
    </submittedName>
</protein>
<accession>A0ABX7JP13</accession>
<reference evidence="1 2" key="1">
    <citation type="submission" date="2021-02" db="EMBL/GenBank/DDBJ databases">
        <title>Paracoccus methylovroum sp.nov., a new methanol and methylamine utilizing methylotrophic denitrifer.</title>
        <authorList>
            <person name="Timsy T."/>
            <person name="Behrendt U."/>
            <person name="Ulrich A."/>
            <person name="Spanner T."/>
            <person name="Foesel B.U."/>
            <person name="Horn M.A."/>
            <person name="Kolb S."/>
        </authorList>
    </citation>
    <scope>NUCLEOTIDE SEQUENCE [LARGE SCALE GENOMIC DNA]</scope>
    <source>
        <strain evidence="1 2">H4-D09</strain>
    </source>
</reference>
<organism evidence="1 2">
    <name type="scientific">Paracoccus methylovorus</name>
    <dbReference type="NCBI Taxonomy" id="2812658"/>
    <lineage>
        <taxon>Bacteria</taxon>
        <taxon>Pseudomonadati</taxon>
        <taxon>Pseudomonadota</taxon>
        <taxon>Alphaproteobacteria</taxon>
        <taxon>Rhodobacterales</taxon>
        <taxon>Paracoccaceae</taxon>
        <taxon>Paracoccus</taxon>
    </lineage>
</organism>
<dbReference type="RefSeq" id="WP_205296351.1">
    <property type="nucleotide sequence ID" value="NZ_CP070371.1"/>
</dbReference>
<sequence length="80" mass="8711">MARRPALGDRPPAYPDKSTLAAELCVSEATVDDWTKKGILPKPCRLAGSVRWCWADVEAKLTPPAGDPVSPFQKVLHDVI</sequence>
<evidence type="ECO:0000313" key="1">
    <source>
        <dbReference type="EMBL" id="QRZ15404.1"/>
    </source>
</evidence>
<proteinExistence type="predicted"/>